<sequence length="235" mass="25069">MIFVLTLVPLVGSLLLLALLPLGSLGFMIATREQQAGRIPLPRAFIEPLRQGNDKARAMLMLGIVYAVTSVLIISPAEWADGGALDELMQLLADGKATPADVASRPADPRLETGLLLRFGLAGLLSVPFWHAPALVHWGAQGVAQSLFSSTVAIWRNKGAFLVFALTWCAVVLVFGAGANIVAGLLGQPQLIALLMMPASLLLSTVFYTSLYFTFADCFAERERATPLPPAETTP</sequence>
<dbReference type="NCBIfam" id="NF041043">
    <property type="entry name" value="BPSS1780_fam"/>
    <property type="match status" value="1"/>
</dbReference>
<keyword evidence="1" id="KW-1133">Transmembrane helix</keyword>
<dbReference type="InterPro" id="IPR047798">
    <property type="entry name" value="BPSS1780-like"/>
</dbReference>
<protein>
    <recommendedName>
        <fullName evidence="4">DUF4013 domain-containing protein</fullName>
    </recommendedName>
</protein>
<keyword evidence="3" id="KW-1185">Reference proteome</keyword>
<reference evidence="2 3" key="1">
    <citation type="submission" date="2019-08" db="EMBL/GenBank/DDBJ databases">
        <authorList>
            <person name="Khan S.A."/>
            <person name="Jeon C.O."/>
            <person name="Jeong S.E."/>
        </authorList>
    </citation>
    <scope>NUCLEOTIDE SEQUENCE [LARGE SCALE GENOMIC DNA]</scope>
    <source>
        <strain evidence="3">IMCC1728</strain>
    </source>
</reference>
<dbReference type="EMBL" id="VOPW01000001">
    <property type="protein sequence ID" value="TXC66367.1"/>
    <property type="molecule type" value="Genomic_DNA"/>
</dbReference>
<evidence type="ECO:0008006" key="4">
    <source>
        <dbReference type="Google" id="ProtNLM"/>
    </source>
</evidence>
<evidence type="ECO:0000313" key="2">
    <source>
        <dbReference type="EMBL" id="TXC66367.1"/>
    </source>
</evidence>
<feature type="transmembrane region" description="Helical" evidence="1">
    <location>
        <begin position="56"/>
        <end position="74"/>
    </location>
</feature>
<keyword evidence="1" id="KW-0812">Transmembrane</keyword>
<gene>
    <name evidence="2" type="ORF">FSC37_12395</name>
</gene>
<accession>A0A5C6U0H6</accession>
<dbReference type="AlphaFoldDB" id="A0A5C6U0H6"/>
<dbReference type="Proteomes" id="UP000321832">
    <property type="component" value="Unassembled WGS sequence"/>
</dbReference>
<evidence type="ECO:0000256" key="1">
    <source>
        <dbReference type="SAM" id="Phobius"/>
    </source>
</evidence>
<name>A0A5C6U0H6_9BURK</name>
<organism evidence="2 3">
    <name type="scientific">Piscinibacter aquaticus</name>
    <dbReference type="NCBI Taxonomy" id="392597"/>
    <lineage>
        <taxon>Bacteria</taxon>
        <taxon>Pseudomonadati</taxon>
        <taxon>Pseudomonadota</taxon>
        <taxon>Betaproteobacteria</taxon>
        <taxon>Burkholderiales</taxon>
        <taxon>Sphaerotilaceae</taxon>
        <taxon>Piscinibacter</taxon>
    </lineage>
</organism>
<proteinExistence type="predicted"/>
<feature type="transmembrane region" description="Helical" evidence="1">
    <location>
        <begin position="192"/>
        <end position="215"/>
    </location>
</feature>
<evidence type="ECO:0000313" key="3">
    <source>
        <dbReference type="Proteomes" id="UP000321832"/>
    </source>
</evidence>
<keyword evidence="1" id="KW-0472">Membrane</keyword>
<comment type="caution">
    <text evidence="2">The sequence shown here is derived from an EMBL/GenBank/DDBJ whole genome shotgun (WGS) entry which is preliminary data.</text>
</comment>
<feature type="transmembrane region" description="Helical" evidence="1">
    <location>
        <begin position="162"/>
        <end position="186"/>
    </location>
</feature>
<feature type="transmembrane region" description="Helical" evidence="1">
    <location>
        <begin position="115"/>
        <end position="132"/>
    </location>
</feature>